<name>A0A086K9A5_TOXGO</name>
<proteinExistence type="inferred from homology"/>
<evidence type="ECO:0000313" key="4">
    <source>
        <dbReference type="Proteomes" id="UP000028828"/>
    </source>
</evidence>
<dbReference type="EMBL" id="AEYI02001148">
    <property type="protein sequence ID" value="KFG40973.1"/>
    <property type="molecule type" value="Genomic_DNA"/>
</dbReference>
<dbReference type="PANTHER" id="PTHR14894">
    <property type="entry name" value="CDK5 REGULATORY SUBUNIT-ASSOCIATED PROTEIN 3"/>
    <property type="match status" value="1"/>
</dbReference>
<dbReference type="PANTHER" id="PTHR14894:SF0">
    <property type="entry name" value="CDK5 REGULATORY SUBUNIT-ASSOCIATED PROTEIN 3"/>
    <property type="match status" value="1"/>
</dbReference>
<sequence>MSFGGGGVQAQLDVPYQKVADWLLCRRQVADNWAQLLKAAHAHVAEAVTQGVGDEQVAQEFLQKNKDELHYLKIKELVSILSQSSQASASLLSLSFGCSPFRRWRALQRAMEKGNLHILDMSRWLSRHLNDNIPVLQRSIQAKQKQITDGGKRKQELQRAAQEAECAYTALCDKYGIRPGSGPAEEGRLEEALKKQILVHVSKLLPERLKEAEKLLVAEGPAIIEMYRRFRVYQRGEASEAASESPEDFLPMLRFVAAHGNAPATVALKLVDPEGACKEDIQIQRAESGGREKEAACLGIEVEDHGEGDRETGASAEAQIEVITVEEGEETGGEVSLFESRLCRRALLDDVHELHAFLYQRLKECEEDGSRGKKSVGKKAGHTAGVAQLTSLPEELVVPAGQLDTWLKACQMVEELLGGRETLDLLQLRQSETQMSKLVSLFSMTRRNVRKSLSAAVQLERRLTEQQGEIKEEQNKLNALKAEARELRKALEEALETVVKGAKVTLVGIQPDKLA</sequence>
<comment type="caution">
    <text evidence="3">The sequence shown here is derived from an EMBL/GenBank/DDBJ whole genome shotgun (WGS) entry which is preliminary data.</text>
</comment>
<dbReference type="Proteomes" id="UP000028828">
    <property type="component" value="Unassembled WGS sequence"/>
</dbReference>
<accession>A0A086K9A5</accession>
<dbReference type="GO" id="GO:0012505">
    <property type="term" value="C:endomembrane system"/>
    <property type="evidence" value="ECO:0007669"/>
    <property type="project" value="TreeGrafter"/>
</dbReference>
<comment type="similarity">
    <text evidence="1">Belongs to the CDK5RAP3 family.</text>
</comment>
<evidence type="ECO:0000256" key="1">
    <source>
        <dbReference type="ARBA" id="ARBA00007478"/>
    </source>
</evidence>
<keyword evidence="2" id="KW-0175">Coiled coil</keyword>
<dbReference type="OrthoDB" id="340432at2759"/>
<dbReference type="Pfam" id="PF05600">
    <property type="entry name" value="CDK5RAP3"/>
    <property type="match status" value="2"/>
</dbReference>
<evidence type="ECO:0000256" key="2">
    <source>
        <dbReference type="SAM" id="Coils"/>
    </source>
</evidence>
<reference evidence="3 4" key="1">
    <citation type="submission" date="2014-03" db="EMBL/GenBank/DDBJ databases">
        <authorList>
            <person name="Sibley D."/>
            <person name="Venepally P."/>
            <person name="Karamycheva S."/>
            <person name="Hadjithomas M."/>
            <person name="Khan A."/>
            <person name="Brunk B."/>
            <person name="Roos D."/>
            <person name="Caler E."/>
            <person name="Lorenzi H."/>
        </authorList>
    </citation>
    <scope>NUCLEOTIDE SEQUENCE [LARGE SCALE GENOMIC DNA]</scope>
    <source>
        <strain evidence="4">p89</strain>
    </source>
</reference>
<dbReference type="InterPro" id="IPR008491">
    <property type="entry name" value="CDK5RAP3"/>
</dbReference>
<evidence type="ECO:0000313" key="3">
    <source>
        <dbReference type="EMBL" id="KFG40973.1"/>
    </source>
</evidence>
<dbReference type="VEuPathDB" id="ToxoDB:TGP89_310630"/>
<gene>
    <name evidence="3" type="ORF">TGP89_310630</name>
</gene>
<dbReference type="AlphaFoldDB" id="A0A086K9A5"/>
<feature type="coiled-coil region" evidence="2">
    <location>
        <begin position="456"/>
        <end position="497"/>
    </location>
</feature>
<organism evidence="3 4">
    <name type="scientific">Toxoplasma gondii p89</name>
    <dbReference type="NCBI Taxonomy" id="943119"/>
    <lineage>
        <taxon>Eukaryota</taxon>
        <taxon>Sar</taxon>
        <taxon>Alveolata</taxon>
        <taxon>Apicomplexa</taxon>
        <taxon>Conoidasida</taxon>
        <taxon>Coccidia</taxon>
        <taxon>Eucoccidiorida</taxon>
        <taxon>Eimeriorina</taxon>
        <taxon>Sarcocystidae</taxon>
        <taxon>Toxoplasma</taxon>
    </lineage>
</organism>
<protein>
    <submittedName>
        <fullName evidence="3">Putative CDK5 regulatory subunit-associated protein 3</fullName>
    </submittedName>
</protein>
<dbReference type="GO" id="GO:0007346">
    <property type="term" value="P:regulation of mitotic cell cycle"/>
    <property type="evidence" value="ECO:0007669"/>
    <property type="project" value="TreeGrafter"/>
</dbReference>